<evidence type="ECO:0000313" key="1">
    <source>
        <dbReference type="EMBL" id="GEU42524.1"/>
    </source>
</evidence>
<dbReference type="AlphaFoldDB" id="A0A6L2K3S3"/>
<reference evidence="1" key="1">
    <citation type="journal article" date="2019" name="Sci. Rep.">
        <title>Draft genome of Tanacetum cinerariifolium, the natural source of mosquito coil.</title>
        <authorList>
            <person name="Yamashiro T."/>
            <person name="Shiraishi A."/>
            <person name="Satake H."/>
            <person name="Nakayama K."/>
        </authorList>
    </citation>
    <scope>NUCLEOTIDE SEQUENCE</scope>
</reference>
<dbReference type="EMBL" id="BKCJ010001581">
    <property type="protein sequence ID" value="GEU42524.1"/>
    <property type="molecule type" value="Genomic_DNA"/>
</dbReference>
<comment type="caution">
    <text evidence="1">The sequence shown here is derived from an EMBL/GenBank/DDBJ whole genome shotgun (WGS) entry which is preliminary data.</text>
</comment>
<proteinExistence type="predicted"/>
<protein>
    <submittedName>
        <fullName evidence="1">Transposase (Putative), gypsy type</fullName>
    </submittedName>
</protein>
<sequence length="205" mass="23082">MDSYTFMFTDTEEEVVSREGNMLDVIMVRICSFCWKLLHRKTYGYDMLSLVLLGNSARLVCCILRPASGVFCARNVSGPRISGLVGLKCRVLSSATNFQTDRTFCHVTVGLSIKRDLLPSDDVVDLPFVERLNKGRAPIRKYDEVFLSGICLSRSFVDDDVCPTFIGHDCREMGLLDFVKSSGPFKVTTGVRNTKFLEKCQSLHR</sequence>
<gene>
    <name evidence="1" type="ORF">Tci_014502</name>
</gene>
<accession>A0A6L2K3S3</accession>
<organism evidence="1">
    <name type="scientific">Tanacetum cinerariifolium</name>
    <name type="common">Dalmatian daisy</name>
    <name type="synonym">Chrysanthemum cinerariifolium</name>
    <dbReference type="NCBI Taxonomy" id="118510"/>
    <lineage>
        <taxon>Eukaryota</taxon>
        <taxon>Viridiplantae</taxon>
        <taxon>Streptophyta</taxon>
        <taxon>Embryophyta</taxon>
        <taxon>Tracheophyta</taxon>
        <taxon>Spermatophyta</taxon>
        <taxon>Magnoliopsida</taxon>
        <taxon>eudicotyledons</taxon>
        <taxon>Gunneridae</taxon>
        <taxon>Pentapetalae</taxon>
        <taxon>asterids</taxon>
        <taxon>campanulids</taxon>
        <taxon>Asterales</taxon>
        <taxon>Asteraceae</taxon>
        <taxon>Asteroideae</taxon>
        <taxon>Anthemideae</taxon>
        <taxon>Anthemidinae</taxon>
        <taxon>Tanacetum</taxon>
    </lineage>
</organism>
<name>A0A6L2K3S3_TANCI</name>